<dbReference type="InterPro" id="IPR015422">
    <property type="entry name" value="PyrdxlP-dep_Trfase_small"/>
</dbReference>
<dbReference type="Gene3D" id="3.40.640.10">
    <property type="entry name" value="Type I PLP-dependent aspartate aminotransferase-like (Major domain)"/>
    <property type="match status" value="1"/>
</dbReference>
<dbReference type="GO" id="GO:0030170">
    <property type="term" value="F:pyridoxal phosphate binding"/>
    <property type="evidence" value="ECO:0007669"/>
    <property type="project" value="InterPro"/>
</dbReference>
<evidence type="ECO:0000313" key="9">
    <source>
        <dbReference type="EMBL" id="OGZ13608.1"/>
    </source>
</evidence>
<accession>A0A1G2DLC6</accession>
<evidence type="ECO:0000256" key="2">
    <source>
        <dbReference type="ARBA" id="ARBA00010447"/>
    </source>
</evidence>
<keyword evidence="4" id="KW-0808">Transferase</keyword>
<dbReference type="Gene3D" id="3.90.1150.10">
    <property type="entry name" value="Aspartate Aminotransferase, domain 1"/>
    <property type="match status" value="1"/>
</dbReference>
<comment type="caution">
    <text evidence="9">The sequence shown here is derived from an EMBL/GenBank/DDBJ whole genome shotgun (WGS) entry which is preliminary data.</text>
</comment>
<dbReference type="EMBL" id="MHLP01000006">
    <property type="protein sequence ID" value="OGZ13608.1"/>
    <property type="molecule type" value="Genomic_DNA"/>
</dbReference>
<evidence type="ECO:0000256" key="4">
    <source>
        <dbReference type="ARBA" id="ARBA00022679"/>
    </source>
</evidence>
<dbReference type="STRING" id="1798665.A2942_04655"/>
<keyword evidence="5" id="KW-0663">Pyridoxal phosphate</keyword>
<feature type="domain" description="Aminotransferase class V" evidence="8">
    <location>
        <begin position="21"/>
        <end position="401"/>
    </location>
</feature>
<protein>
    <recommendedName>
        <fullName evidence="3">cysteine desulfurase</fullName>
        <ecNumber evidence="3">2.8.1.7</ecNumber>
    </recommendedName>
</protein>
<dbReference type="InterPro" id="IPR016454">
    <property type="entry name" value="Cysteine_dSase"/>
</dbReference>
<organism evidence="9 10">
    <name type="scientific">Candidatus Lloydbacteria bacterium RIFCSPLOWO2_01_FULL_50_20</name>
    <dbReference type="NCBI Taxonomy" id="1798665"/>
    <lineage>
        <taxon>Bacteria</taxon>
        <taxon>Candidatus Lloydiibacteriota</taxon>
    </lineage>
</organism>
<dbReference type="PANTHER" id="PTHR43586">
    <property type="entry name" value="CYSTEINE DESULFURASE"/>
    <property type="match status" value="1"/>
</dbReference>
<comment type="cofactor">
    <cofactor evidence="1 7">
        <name>pyridoxal 5'-phosphate</name>
        <dbReference type="ChEBI" id="CHEBI:597326"/>
    </cofactor>
</comment>
<evidence type="ECO:0000313" key="10">
    <source>
        <dbReference type="Proteomes" id="UP000178534"/>
    </source>
</evidence>
<dbReference type="InterPro" id="IPR010970">
    <property type="entry name" value="Cys_dSase_SufS"/>
</dbReference>
<dbReference type="CDD" id="cd06453">
    <property type="entry name" value="SufS_like"/>
    <property type="match status" value="1"/>
</dbReference>
<dbReference type="PROSITE" id="PS00595">
    <property type="entry name" value="AA_TRANSFER_CLASS_5"/>
    <property type="match status" value="1"/>
</dbReference>
<reference evidence="9 10" key="1">
    <citation type="journal article" date="2016" name="Nat. Commun.">
        <title>Thousands of microbial genomes shed light on interconnected biogeochemical processes in an aquifer system.</title>
        <authorList>
            <person name="Anantharaman K."/>
            <person name="Brown C.T."/>
            <person name="Hug L.A."/>
            <person name="Sharon I."/>
            <person name="Castelle C.J."/>
            <person name="Probst A.J."/>
            <person name="Thomas B.C."/>
            <person name="Singh A."/>
            <person name="Wilkins M.J."/>
            <person name="Karaoz U."/>
            <person name="Brodie E.L."/>
            <person name="Williams K.H."/>
            <person name="Hubbard S.S."/>
            <person name="Banfield J.F."/>
        </authorList>
    </citation>
    <scope>NUCLEOTIDE SEQUENCE [LARGE SCALE GENOMIC DNA]</scope>
</reference>
<dbReference type="InterPro" id="IPR015421">
    <property type="entry name" value="PyrdxlP-dep_Trfase_major"/>
</dbReference>
<dbReference type="Proteomes" id="UP000178534">
    <property type="component" value="Unassembled WGS sequence"/>
</dbReference>
<evidence type="ECO:0000256" key="5">
    <source>
        <dbReference type="ARBA" id="ARBA00022898"/>
    </source>
</evidence>
<dbReference type="GO" id="GO:0006534">
    <property type="term" value="P:cysteine metabolic process"/>
    <property type="evidence" value="ECO:0007669"/>
    <property type="project" value="InterPro"/>
</dbReference>
<evidence type="ECO:0000256" key="7">
    <source>
        <dbReference type="RuleBase" id="RU004504"/>
    </source>
</evidence>
<sequence>MTFDIQKIRNCFPQLKSDGYHYLDSAATSLTPAKVIDAVDEYYRDYRANVHRALFSEAVTATDKYEEARRKAAQFIHAKSAEEIIITSGATESSNILVRTLEESGVLKEGGDPTVMTERASIVTTEMEHHSALVPLQQLAKRTKLELKYIPLKDFGLDYAVAEKLITEKTALVSVILASNVTGTINDVEKIADMAHKVGAIVVVDATAAAGHVPLDVRKLDVDALYFSGHKMMAPTGVGILWVKKPLLEKLEPSSFGGHMISSVEKDGAEWAPIPERFEAGTKNIGGMIGLGAAIDHLEEVGVENIHEYVSEIASYAMTKLESIPGVSVLAEHDAKKNAGVVSFVCDFAHPHDVAEILARDRVAVRPGHHCAEVLHAALEVKATTRASFHLYNTKEDVDALVASLEKARAIFQ</sequence>
<dbReference type="PANTHER" id="PTHR43586:SF8">
    <property type="entry name" value="CYSTEINE DESULFURASE 1, CHLOROPLASTIC"/>
    <property type="match status" value="1"/>
</dbReference>
<dbReference type="EC" id="2.8.1.7" evidence="3"/>
<proteinExistence type="inferred from homology"/>
<gene>
    <name evidence="9" type="ORF">A2942_04655</name>
</gene>
<evidence type="ECO:0000259" key="8">
    <source>
        <dbReference type="Pfam" id="PF00266"/>
    </source>
</evidence>
<comment type="similarity">
    <text evidence="2">Belongs to the class-V pyridoxal-phosphate-dependent aminotransferase family. Csd subfamily.</text>
</comment>
<name>A0A1G2DLC6_9BACT</name>
<evidence type="ECO:0000256" key="1">
    <source>
        <dbReference type="ARBA" id="ARBA00001933"/>
    </source>
</evidence>
<comment type="catalytic activity">
    <reaction evidence="6">
        <text>(sulfur carrier)-H + L-cysteine = (sulfur carrier)-SH + L-alanine</text>
        <dbReference type="Rhea" id="RHEA:43892"/>
        <dbReference type="Rhea" id="RHEA-COMP:14737"/>
        <dbReference type="Rhea" id="RHEA-COMP:14739"/>
        <dbReference type="ChEBI" id="CHEBI:29917"/>
        <dbReference type="ChEBI" id="CHEBI:35235"/>
        <dbReference type="ChEBI" id="CHEBI:57972"/>
        <dbReference type="ChEBI" id="CHEBI:64428"/>
        <dbReference type="EC" id="2.8.1.7"/>
    </reaction>
</comment>
<evidence type="ECO:0000256" key="6">
    <source>
        <dbReference type="ARBA" id="ARBA00050776"/>
    </source>
</evidence>
<dbReference type="Pfam" id="PF00266">
    <property type="entry name" value="Aminotran_5"/>
    <property type="match status" value="1"/>
</dbReference>
<dbReference type="InterPro" id="IPR020578">
    <property type="entry name" value="Aminotrans_V_PyrdxlP_BS"/>
</dbReference>
<dbReference type="InterPro" id="IPR000192">
    <property type="entry name" value="Aminotrans_V_dom"/>
</dbReference>
<dbReference type="SUPFAM" id="SSF53383">
    <property type="entry name" value="PLP-dependent transferases"/>
    <property type="match status" value="1"/>
</dbReference>
<evidence type="ECO:0000256" key="3">
    <source>
        <dbReference type="ARBA" id="ARBA00012239"/>
    </source>
</evidence>
<dbReference type="AlphaFoldDB" id="A0A1G2DLC6"/>
<dbReference type="PIRSF" id="PIRSF005572">
    <property type="entry name" value="NifS"/>
    <property type="match status" value="1"/>
</dbReference>
<dbReference type="GO" id="GO:0031071">
    <property type="term" value="F:cysteine desulfurase activity"/>
    <property type="evidence" value="ECO:0007669"/>
    <property type="project" value="UniProtKB-EC"/>
</dbReference>
<dbReference type="InterPro" id="IPR015424">
    <property type="entry name" value="PyrdxlP-dep_Trfase"/>
</dbReference>